<evidence type="ECO:0000256" key="1">
    <source>
        <dbReference type="SAM" id="MobiDB-lite"/>
    </source>
</evidence>
<dbReference type="EMBL" id="BLAF01000013">
    <property type="protein sequence ID" value="GES19674.1"/>
    <property type="molecule type" value="Genomic_DNA"/>
</dbReference>
<dbReference type="PIRSF" id="PIRSF017393">
    <property type="entry name" value="MTase_SAV2177"/>
    <property type="match status" value="1"/>
</dbReference>
<evidence type="ECO:0000313" key="3">
    <source>
        <dbReference type="Proteomes" id="UP000377595"/>
    </source>
</evidence>
<gene>
    <name evidence="2" type="ORF">Aple_025700</name>
</gene>
<comment type="caution">
    <text evidence="2">The sequence shown here is derived from an EMBL/GenBank/DDBJ whole genome shotgun (WGS) entry which is preliminary data.</text>
</comment>
<dbReference type="SUPFAM" id="SSF53335">
    <property type="entry name" value="S-adenosyl-L-methionine-dependent methyltransferases"/>
    <property type="match status" value="1"/>
</dbReference>
<keyword evidence="3" id="KW-1185">Reference proteome</keyword>
<feature type="region of interest" description="Disordered" evidence="1">
    <location>
        <begin position="1"/>
        <end position="24"/>
    </location>
</feature>
<dbReference type="Pfam" id="PF04672">
    <property type="entry name" value="Methyltransf_19"/>
    <property type="match status" value="1"/>
</dbReference>
<dbReference type="InterPro" id="IPR029063">
    <property type="entry name" value="SAM-dependent_MTases_sf"/>
</dbReference>
<evidence type="ECO:0008006" key="4">
    <source>
        <dbReference type="Google" id="ProtNLM"/>
    </source>
</evidence>
<organism evidence="2 3">
    <name type="scientific">Acrocarpospora pleiomorpha</name>
    <dbReference type="NCBI Taxonomy" id="90975"/>
    <lineage>
        <taxon>Bacteria</taxon>
        <taxon>Bacillati</taxon>
        <taxon>Actinomycetota</taxon>
        <taxon>Actinomycetes</taxon>
        <taxon>Streptosporangiales</taxon>
        <taxon>Streptosporangiaceae</taxon>
        <taxon>Acrocarpospora</taxon>
    </lineage>
</organism>
<name>A0A5M3XEH7_9ACTN</name>
<dbReference type="Proteomes" id="UP000377595">
    <property type="component" value="Unassembled WGS sequence"/>
</dbReference>
<feature type="compositionally biased region" description="Basic and acidic residues" evidence="1">
    <location>
        <begin position="1"/>
        <end position="11"/>
    </location>
</feature>
<dbReference type="RefSeq" id="WP_170321436.1">
    <property type="nucleotide sequence ID" value="NZ_BAAAHM010000028.1"/>
</dbReference>
<sequence>MTVRPSEDQEAPRGGARGGKVGGDLPSFHVTVANPARIWDYWLGGKDNFAADREAAQKVMQLLPWMPEAVRRCREFLASSIRTLAEDHGVRQFLDIGSGLPTVGNVHEVAQQAAPSSRVVYVDYDPVVASHARALLANHAEGGTAFIRADLRDTETILGEAADTLDFSHPIAILLINVLHFIPDADDPHAIVSRLMDAVPPGSFLVMVHGASDIRTDTVTEGARRYNELSDTPLTMRTRAQVTKFFDGLQILDTGRGPGQLGDAGSGQPSYYGIGKKP</sequence>
<dbReference type="AlphaFoldDB" id="A0A5M3XEH7"/>
<evidence type="ECO:0000313" key="2">
    <source>
        <dbReference type="EMBL" id="GES19674.1"/>
    </source>
</evidence>
<accession>A0A5M3XEH7</accession>
<dbReference type="Gene3D" id="3.40.50.150">
    <property type="entry name" value="Vaccinia Virus protein VP39"/>
    <property type="match status" value="1"/>
</dbReference>
<dbReference type="InterPro" id="IPR006764">
    <property type="entry name" value="SAM_dep_MeTrfase_SAV2177_type"/>
</dbReference>
<feature type="region of interest" description="Disordered" evidence="1">
    <location>
        <begin position="257"/>
        <end position="278"/>
    </location>
</feature>
<protein>
    <recommendedName>
        <fullName evidence="4">Methyltransferase</fullName>
    </recommendedName>
</protein>
<proteinExistence type="predicted"/>
<reference evidence="2 3" key="1">
    <citation type="submission" date="2019-10" db="EMBL/GenBank/DDBJ databases">
        <title>Whole genome shotgun sequence of Acrocarpospora pleiomorpha NBRC 16267.</title>
        <authorList>
            <person name="Ichikawa N."/>
            <person name="Kimura A."/>
            <person name="Kitahashi Y."/>
            <person name="Komaki H."/>
            <person name="Oguchi A."/>
        </authorList>
    </citation>
    <scope>NUCLEOTIDE SEQUENCE [LARGE SCALE GENOMIC DNA]</scope>
    <source>
        <strain evidence="2 3">NBRC 16267</strain>
    </source>
</reference>